<organism evidence="1 2">
    <name type="scientific">Desulfovibrio desulfuricans</name>
    <dbReference type="NCBI Taxonomy" id="876"/>
    <lineage>
        <taxon>Bacteria</taxon>
        <taxon>Pseudomonadati</taxon>
        <taxon>Thermodesulfobacteriota</taxon>
        <taxon>Desulfovibrionia</taxon>
        <taxon>Desulfovibrionales</taxon>
        <taxon>Desulfovibrionaceae</taxon>
        <taxon>Desulfovibrio</taxon>
    </lineage>
</organism>
<gene>
    <name evidence="1" type="ORF">DDIC_04050</name>
</gene>
<dbReference type="Gene3D" id="2.20.25.10">
    <property type="match status" value="1"/>
</dbReference>
<name>A0A4P7UJS8_DESDE</name>
<dbReference type="Proteomes" id="UP000297065">
    <property type="component" value="Chromosome"/>
</dbReference>
<protein>
    <submittedName>
        <fullName evidence="1">Trm112 family protein</fullName>
    </submittedName>
</protein>
<dbReference type="SUPFAM" id="SSF158997">
    <property type="entry name" value="Trm112p-like"/>
    <property type="match status" value="1"/>
</dbReference>
<proteinExistence type="predicted"/>
<reference evidence="1 2" key="1">
    <citation type="submission" date="2019-02" db="EMBL/GenBank/DDBJ databases">
        <title>Complete Genome Sequence of Desulfovibrio desulfuricans IC1, a Sulfonate Utilizing Anaerobe.</title>
        <authorList>
            <person name="Day L.A."/>
            <person name="De Leon K.B."/>
            <person name="Wall J.D."/>
        </authorList>
    </citation>
    <scope>NUCLEOTIDE SEQUENCE [LARGE SCALE GENOMIC DNA]</scope>
    <source>
        <strain evidence="1 2">IC1</strain>
    </source>
</reference>
<dbReference type="Pfam" id="PF03966">
    <property type="entry name" value="Trm112p"/>
    <property type="match status" value="1"/>
</dbReference>
<accession>A0A4P7UJS8</accession>
<dbReference type="AlphaFoldDB" id="A0A4P7UJS8"/>
<dbReference type="InterPro" id="IPR005651">
    <property type="entry name" value="Trm112-like"/>
</dbReference>
<evidence type="ECO:0000313" key="1">
    <source>
        <dbReference type="EMBL" id="QCC85064.1"/>
    </source>
</evidence>
<evidence type="ECO:0000313" key="2">
    <source>
        <dbReference type="Proteomes" id="UP000297065"/>
    </source>
</evidence>
<dbReference type="OrthoDB" id="9812205at2"/>
<sequence>METNELLQILACPKCLGNLVALEDNGSVAAFACKVCGVAYPVRDNIPIMLVEESVPLDEWNRQHPAAREKA</sequence>
<dbReference type="EMBL" id="CP036295">
    <property type="protein sequence ID" value="QCC85064.1"/>
    <property type="molecule type" value="Genomic_DNA"/>
</dbReference>